<dbReference type="InterPro" id="IPR000421">
    <property type="entry name" value="FA58C"/>
</dbReference>
<dbReference type="EMBL" id="JACCCC010000001">
    <property type="protein sequence ID" value="NYE49584.1"/>
    <property type="molecule type" value="Genomic_DNA"/>
</dbReference>
<keyword evidence="2" id="KW-1133">Transmembrane helix</keyword>
<keyword evidence="2" id="KW-0472">Membrane</keyword>
<feature type="transmembrane region" description="Helical" evidence="2">
    <location>
        <begin position="299"/>
        <end position="317"/>
    </location>
</feature>
<dbReference type="InterPro" id="IPR008979">
    <property type="entry name" value="Galactose-bd-like_sf"/>
</dbReference>
<keyword evidence="5" id="KW-1185">Reference proteome</keyword>
<evidence type="ECO:0000313" key="5">
    <source>
        <dbReference type="Proteomes" id="UP000589036"/>
    </source>
</evidence>
<feature type="transmembrane region" description="Helical" evidence="2">
    <location>
        <begin position="101"/>
        <end position="123"/>
    </location>
</feature>
<dbReference type="InterPro" id="IPR021798">
    <property type="entry name" value="AftD_N"/>
</dbReference>
<proteinExistence type="predicted"/>
<dbReference type="Gene3D" id="2.60.120.260">
    <property type="entry name" value="Galactose-binding domain-like"/>
    <property type="match status" value="2"/>
</dbReference>
<dbReference type="Proteomes" id="UP000589036">
    <property type="component" value="Unassembled WGS sequence"/>
</dbReference>
<dbReference type="InterPro" id="IPR056997">
    <property type="entry name" value="CBM_AftD"/>
</dbReference>
<feature type="transmembrane region" description="Helical" evidence="2">
    <location>
        <begin position="1335"/>
        <end position="1362"/>
    </location>
</feature>
<organism evidence="4 5">
    <name type="scientific">Spinactinospora alkalitolerans</name>
    <dbReference type="NCBI Taxonomy" id="687207"/>
    <lineage>
        <taxon>Bacteria</taxon>
        <taxon>Bacillati</taxon>
        <taxon>Actinomycetota</taxon>
        <taxon>Actinomycetes</taxon>
        <taxon>Streptosporangiales</taxon>
        <taxon>Nocardiopsidaceae</taxon>
        <taxon>Spinactinospora</taxon>
    </lineage>
</organism>
<feature type="transmembrane region" description="Helical" evidence="2">
    <location>
        <begin position="324"/>
        <end position="343"/>
    </location>
</feature>
<feature type="transmembrane region" description="Helical" evidence="2">
    <location>
        <begin position="1268"/>
        <end position="1288"/>
    </location>
</feature>
<keyword evidence="4" id="KW-0808">Transferase</keyword>
<evidence type="ECO:0000256" key="1">
    <source>
        <dbReference type="SAM" id="MobiDB-lite"/>
    </source>
</evidence>
<feature type="region of interest" description="Disordered" evidence="1">
    <location>
        <begin position="1405"/>
        <end position="1431"/>
    </location>
</feature>
<feature type="transmembrane region" description="Helical" evidence="2">
    <location>
        <begin position="1294"/>
        <end position="1314"/>
    </location>
</feature>
<feature type="compositionally biased region" description="Basic residues" evidence="1">
    <location>
        <begin position="1407"/>
        <end position="1418"/>
    </location>
</feature>
<evidence type="ECO:0000313" key="4">
    <source>
        <dbReference type="EMBL" id="NYE49584.1"/>
    </source>
</evidence>
<sequence length="1431" mass="151632">MTPGSAGAGPDGALLHRLKLFAVCLLLCAVAFSLDPTKIVGDTKIDLTIDPFGFLERALHLWDGSYFGQLQNQAYGYFFPNGPFHALFIALDMPEWVVQRLWMAVLMCAAFLGTVRLAGAFGIGTSHTRIVAGVAYALAPRVLTLLSYNSAELQPTMLLPWVLLPLVHGAARGASPMRAAMLSGLAFLFCGGTNAASELAVLVVPLLYLLTRAKGPRRRRLLGWWLAAILLVSFWWLVPLLLMGRYVFSFMPFTEDAATTTSVTSLVNALRGTSNWMGYVPAQGEVALPAGSELANTPWLILVTALVAGLGLVGLVDRRLPERLFLIVSVLTGTAIVVAGHTGDLTGPLAPFMQAMFDGALSPFRNIHKFDALIRLPLVLGLAHLPTAVAGRAAGRIGPLRVPAVPRGTARRAAAGACAVAVLATLTPLATVGGATRGGFARIPDHWYEVTDWIDAQGGGGMTMAVPGSARGEYLWGRPMDEPMQPLLESSWTNHQIIPWGSAGVSRLTQEIDQRISSGRGSEGLADTLARMGVRYLIVRNDLERSGNNGGWPARVHQALGDSPGIDHVRAFGPVVGSLDPLPAARWYDQPYRAVDVYAVRDAAPPVGTVPKDGALRVTGGPEALLALAEQGLLNDDRPVLLGDDPGAERIGPDDTVVTDTARRREVVYSDVRRNVTNTLTADEERRDAPAPDVMDPAWRPYTSVAAYDGIASVTASSSEAGASAGAGTRDPGRMPYAALDDAENTSWRSSGFKGANGEWLEIEFTEPRDVSGLTAAFEQIPGEPPPSEVTVATDTGSTSVAVDGSAEPQELTAPPGRTSTLRIRVDELAWEPEYRFGTRVGITSITVPGLEPGRTVEVPGVPGGAGTTVLTGSVGTAPGCMEGSKVWVCNRDLAVQGEGAHTVDRSFTLSEGAAGGEQVVSGQVVAADPGAVANAANRAGGHLEVTASSTSVRHPAAMGRNAFDDDPATVWYPDPGEATPSLDVELGERVRLNGIQVDFPRADSVTRPVKVTVETGSTVREGWLDGSGRLAFDPVRTDELTVTFDPPEGQPLEVRRIALPDVEPLERVGDEPVRSACGLGPALRVNGSRVDTRIVGGTLEDQFAGRPLEYESCTDLTLSEGRNRVVVEAGNQYRVRSAVVRDADVGERAPVTMAGVQAMAEWGPGERRFTVSGQNAEEDSYLVVNENFNEGWEATVEGRDAPLTPVRLDGWKQAWELPAGTAGTVTLRYTPDAAYHAALVVGGVLALAVAVLALARPRRGRASPASLALPSAVPARLRTPLLVPLALLFGLWVAGAAGVAVIGAALSAAWWAARRPADTKRHARERRPDAVTAVLRRAAGPWTALFSLGLAGLSLAAGTYLGIHLPFHDISGLLSEPLRGWVPQVLCLPALARVVVSLGRFDRPGRRSPRAPARRGARALPESVPEEVRA</sequence>
<evidence type="ECO:0000259" key="3">
    <source>
        <dbReference type="PROSITE" id="PS50022"/>
    </source>
</evidence>
<dbReference type="EC" id="2.4.2.-" evidence="4"/>
<reference evidence="4 5" key="1">
    <citation type="submission" date="2020-07" db="EMBL/GenBank/DDBJ databases">
        <title>Sequencing the genomes of 1000 actinobacteria strains.</title>
        <authorList>
            <person name="Klenk H.-P."/>
        </authorList>
    </citation>
    <scope>NUCLEOTIDE SEQUENCE [LARGE SCALE GENOMIC DNA]</scope>
    <source>
        <strain evidence="4 5">CXB654</strain>
    </source>
</reference>
<feature type="transmembrane region" description="Helical" evidence="2">
    <location>
        <begin position="185"/>
        <end position="210"/>
    </location>
</feature>
<dbReference type="Pfam" id="PF11847">
    <property type="entry name" value="GT-C_AftD"/>
    <property type="match status" value="1"/>
</dbReference>
<dbReference type="Pfam" id="PF24607">
    <property type="entry name" value="CBM_AftD"/>
    <property type="match status" value="1"/>
</dbReference>
<feature type="transmembrane region" description="Helical" evidence="2">
    <location>
        <begin position="1382"/>
        <end position="1402"/>
    </location>
</feature>
<feature type="transmembrane region" description="Helical" evidence="2">
    <location>
        <begin position="222"/>
        <end position="242"/>
    </location>
</feature>
<gene>
    <name evidence="4" type="ORF">HDA32_004704</name>
</gene>
<feature type="transmembrane region" description="Helical" evidence="2">
    <location>
        <begin position="1234"/>
        <end position="1256"/>
    </location>
</feature>
<name>A0A852U682_9ACTN</name>
<feature type="domain" description="F5/8 type C" evidence="3">
    <location>
        <begin position="704"/>
        <end position="774"/>
    </location>
</feature>
<accession>A0A852U682</accession>
<keyword evidence="4" id="KW-0328">Glycosyltransferase</keyword>
<dbReference type="GO" id="GO:0016757">
    <property type="term" value="F:glycosyltransferase activity"/>
    <property type="evidence" value="ECO:0007669"/>
    <property type="project" value="UniProtKB-KW"/>
</dbReference>
<dbReference type="SUPFAM" id="SSF49785">
    <property type="entry name" value="Galactose-binding domain-like"/>
    <property type="match status" value="1"/>
</dbReference>
<keyword evidence="2" id="KW-0812">Transmembrane</keyword>
<comment type="caution">
    <text evidence="4">The sequence shown here is derived from an EMBL/GenBank/DDBJ whole genome shotgun (WGS) entry which is preliminary data.</text>
</comment>
<protein>
    <submittedName>
        <fullName evidence="4">Arabinofuranan 3-O-arabinosyltransferase</fullName>
        <ecNumber evidence="4">2.4.2.-</ecNumber>
    </submittedName>
</protein>
<evidence type="ECO:0000256" key="2">
    <source>
        <dbReference type="SAM" id="Phobius"/>
    </source>
</evidence>
<dbReference type="RefSeq" id="WP_179645222.1">
    <property type="nucleotide sequence ID" value="NZ_BAAAYY010000037.1"/>
</dbReference>
<dbReference type="PROSITE" id="PS50022">
    <property type="entry name" value="FA58C_3"/>
    <property type="match status" value="1"/>
</dbReference>